<dbReference type="OrthoDB" id="2692225at2"/>
<feature type="transmembrane region" description="Helical" evidence="1">
    <location>
        <begin position="37"/>
        <end position="56"/>
    </location>
</feature>
<dbReference type="Pfam" id="PF07441">
    <property type="entry name" value="BofA"/>
    <property type="match status" value="1"/>
</dbReference>
<protein>
    <submittedName>
        <fullName evidence="2">Transcriptional regulator</fullName>
    </submittedName>
</protein>
<feature type="transmembrane region" description="Helical" evidence="1">
    <location>
        <begin position="6"/>
        <end position="25"/>
    </location>
</feature>
<accession>A0A248TI22</accession>
<dbReference type="EMBL" id="CP022983">
    <property type="protein sequence ID" value="ASV67740.1"/>
    <property type="molecule type" value="Genomic_DNA"/>
</dbReference>
<evidence type="ECO:0000256" key="1">
    <source>
        <dbReference type="SAM" id="Phobius"/>
    </source>
</evidence>
<name>A0A248TI22_9BACI</name>
<dbReference type="Proteomes" id="UP000215137">
    <property type="component" value="Chromosome"/>
</dbReference>
<keyword evidence="3" id="KW-1185">Reference proteome</keyword>
<dbReference type="InterPro" id="IPR010001">
    <property type="entry name" value="BofA"/>
</dbReference>
<organism evidence="2 3">
    <name type="scientific">Cytobacillus kochii</name>
    <dbReference type="NCBI Taxonomy" id="859143"/>
    <lineage>
        <taxon>Bacteria</taxon>
        <taxon>Bacillati</taxon>
        <taxon>Bacillota</taxon>
        <taxon>Bacilli</taxon>
        <taxon>Bacillales</taxon>
        <taxon>Bacillaceae</taxon>
        <taxon>Cytobacillus</taxon>
    </lineage>
</organism>
<dbReference type="NCBIfam" id="TIGR02862">
    <property type="entry name" value="spore_BofA"/>
    <property type="match status" value="1"/>
</dbReference>
<dbReference type="RefSeq" id="WP_095371310.1">
    <property type="nucleotide sequence ID" value="NZ_CP022983.1"/>
</dbReference>
<feature type="transmembrane region" description="Helical" evidence="1">
    <location>
        <begin position="62"/>
        <end position="86"/>
    </location>
</feature>
<evidence type="ECO:0000313" key="3">
    <source>
        <dbReference type="Proteomes" id="UP000215137"/>
    </source>
</evidence>
<reference evidence="2 3" key="1">
    <citation type="submission" date="2017-08" db="EMBL/GenBank/DDBJ databases">
        <title>Complete Genome Sequence of Bacillus kochii Oregon-R-modENCODE STRAIN BDGP4, isolated from Drosophila melanogaster gut.</title>
        <authorList>
            <person name="Wan K.H."/>
            <person name="Yu C."/>
            <person name="Park S."/>
            <person name="Hammonds A.S."/>
            <person name="Booth B.W."/>
            <person name="Celniker S.E."/>
        </authorList>
    </citation>
    <scope>NUCLEOTIDE SEQUENCE [LARGE SCALE GENOMIC DNA]</scope>
    <source>
        <strain evidence="2 3">BDGP4</strain>
    </source>
</reference>
<keyword evidence="1" id="KW-0812">Transmembrane</keyword>
<proteinExistence type="predicted"/>
<dbReference type="AlphaFoldDB" id="A0A248TI22"/>
<sequence length="87" mass="9178">MEPVWIISGLGILILFLLVAGASFRPIKWIGQGLIKVIIGALLLFVLNTVGNQFGIHLPINIATVAISGILGVPGICALVAIEMYVI</sequence>
<keyword evidence="1" id="KW-1133">Transmembrane helix</keyword>
<gene>
    <name evidence="2" type="ORF">CKF48_10700</name>
</gene>
<evidence type="ECO:0000313" key="2">
    <source>
        <dbReference type="EMBL" id="ASV67740.1"/>
    </source>
</evidence>
<dbReference type="KEGG" id="bko:CKF48_10700"/>
<keyword evidence="1" id="KW-0472">Membrane</keyword>